<accession>A0A8H5INZ1</accession>
<gene>
    <name evidence="2" type="ORF">FMEXI_8922</name>
</gene>
<evidence type="ECO:0000313" key="3">
    <source>
        <dbReference type="Proteomes" id="UP000522262"/>
    </source>
</evidence>
<protein>
    <submittedName>
        <fullName evidence="2">Uncharacterized protein</fullName>
    </submittedName>
</protein>
<sequence>MKLGSGFNSFTQTLCIDQAVVRDTDTLALAEGSEKQPQEPQVAQSVIYKTSVIEKTTDVTDEMNIKGAFNIKYDQLAVDGTGKFINTNKIKDSDVNIMVSVKVVNQIIYDHYLTKFQPITNIKDASPQRLVEVYGDSYISGWQEGGEFLAVISIKAKNRDEAQNIVADAKIAYTRNKDPPPQSDEKDFNLNVNAAFKKVKKDIAAENEVSVSVMWTGGGQNLKPEGQDWDFDTMKEVALRFPDYCAKTPMRTHALLTKYTALRSFYTTQTFDLPMYDKTGTYTNVLQEAYLDYKSILSAMQVLAFEVSEGKRALVVNPRAAKAVEQATSIADEGTQEEAEKATKEPATGAEAESVDSSVVDVTGAVVRSSPKVVTLPPPAVDEPFPATIAGLEEARLKCRFNMNRIVQEIDNIAMKPEIATDENRPMPYVSPFLFKLLLPLGVELPAESSQVAQNVAASKIDPDALAGKLMGAAKIN</sequence>
<feature type="region of interest" description="Disordered" evidence="1">
    <location>
        <begin position="327"/>
        <end position="356"/>
    </location>
</feature>
<feature type="compositionally biased region" description="Low complexity" evidence="1">
    <location>
        <begin position="345"/>
        <end position="356"/>
    </location>
</feature>
<dbReference type="AlphaFoldDB" id="A0A8H5INZ1"/>
<dbReference type="Proteomes" id="UP000522262">
    <property type="component" value="Unassembled WGS sequence"/>
</dbReference>
<proteinExistence type="predicted"/>
<organism evidence="2 3">
    <name type="scientific">Fusarium mexicanum</name>
    <dbReference type="NCBI Taxonomy" id="751941"/>
    <lineage>
        <taxon>Eukaryota</taxon>
        <taxon>Fungi</taxon>
        <taxon>Dikarya</taxon>
        <taxon>Ascomycota</taxon>
        <taxon>Pezizomycotina</taxon>
        <taxon>Sordariomycetes</taxon>
        <taxon>Hypocreomycetidae</taxon>
        <taxon>Hypocreales</taxon>
        <taxon>Nectriaceae</taxon>
        <taxon>Fusarium</taxon>
        <taxon>Fusarium fujikuroi species complex</taxon>
    </lineage>
</organism>
<comment type="caution">
    <text evidence="2">The sequence shown here is derived from an EMBL/GenBank/DDBJ whole genome shotgun (WGS) entry which is preliminary data.</text>
</comment>
<dbReference type="EMBL" id="JAAOAM010000203">
    <property type="protein sequence ID" value="KAF5539433.1"/>
    <property type="molecule type" value="Genomic_DNA"/>
</dbReference>
<name>A0A8H5INZ1_9HYPO</name>
<evidence type="ECO:0000256" key="1">
    <source>
        <dbReference type="SAM" id="MobiDB-lite"/>
    </source>
</evidence>
<keyword evidence="3" id="KW-1185">Reference proteome</keyword>
<reference evidence="2 3" key="1">
    <citation type="submission" date="2020-05" db="EMBL/GenBank/DDBJ databases">
        <title>Identification and distribution of gene clusters putatively required for synthesis of sphingolipid metabolism inhibitors in phylogenetically diverse species of the filamentous fungus Fusarium.</title>
        <authorList>
            <person name="Kim H.-S."/>
            <person name="Busman M."/>
            <person name="Brown D.W."/>
            <person name="Divon H."/>
            <person name="Uhlig S."/>
            <person name="Proctor R.H."/>
        </authorList>
    </citation>
    <scope>NUCLEOTIDE SEQUENCE [LARGE SCALE GENOMIC DNA]</scope>
    <source>
        <strain evidence="2 3">NRRL 53147</strain>
    </source>
</reference>
<evidence type="ECO:0000313" key="2">
    <source>
        <dbReference type="EMBL" id="KAF5539433.1"/>
    </source>
</evidence>